<dbReference type="EMBL" id="LR536450">
    <property type="protein sequence ID" value="VFU09469.1"/>
    <property type="molecule type" value="Genomic_DNA"/>
</dbReference>
<keyword evidence="5 7" id="KW-0573">Peptidoglycan synthesis</keyword>
<evidence type="ECO:0000313" key="10">
    <source>
        <dbReference type="Proteomes" id="UP000294360"/>
    </source>
</evidence>
<dbReference type="PANTHER" id="PTHR36699">
    <property type="entry name" value="LD-TRANSPEPTIDASE"/>
    <property type="match status" value="1"/>
</dbReference>
<evidence type="ECO:0000256" key="1">
    <source>
        <dbReference type="ARBA" id="ARBA00004752"/>
    </source>
</evidence>
<evidence type="ECO:0000256" key="4">
    <source>
        <dbReference type="ARBA" id="ARBA00022960"/>
    </source>
</evidence>
<feature type="active site" description="Proton donor/acceptor" evidence="7">
    <location>
        <position position="162"/>
    </location>
</feature>
<dbReference type="PROSITE" id="PS52029">
    <property type="entry name" value="LD_TPASE"/>
    <property type="match status" value="1"/>
</dbReference>
<evidence type="ECO:0000256" key="7">
    <source>
        <dbReference type="PROSITE-ProRule" id="PRU01373"/>
    </source>
</evidence>
<gene>
    <name evidence="9" type="ORF">MTUNDRAET4_2582</name>
</gene>
<evidence type="ECO:0000256" key="3">
    <source>
        <dbReference type="ARBA" id="ARBA00022679"/>
    </source>
</evidence>
<dbReference type="InterPro" id="IPR005490">
    <property type="entry name" value="LD_TPept_cat_dom"/>
</dbReference>
<organism evidence="9 10">
    <name type="scientific">Methylocella tundrae</name>
    <dbReference type="NCBI Taxonomy" id="227605"/>
    <lineage>
        <taxon>Bacteria</taxon>
        <taxon>Pseudomonadati</taxon>
        <taxon>Pseudomonadota</taxon>
        <taxon>Alphaproteobacteria</taxon>
        <taxon>Hyphomicrobiales</taxon>
        <taxon>Beijerinckiaceae</taxon>
        <taxon>Methylocella</taxon>
    </lineage>
</organism>
<name>A0A4V6YUJ0_METTU</name>
<dbReference type="SUPFAM" id="SSF141523">
    <property type="entry name" value="L,D-transpeptidase catalytic domain-like"/>
    <property type="match status" value="1"/>
</dbReference>
<sequence>MMEIMLQLIDKTRIEPLKESRRAAALIAALLAALFMAGAAAAGASKGELPIPAATLALMAARDTTPDAPILMRAYKKESEIEVWKLNKSGRYVFLKSFPICRWSGALGPKTRQGDRQTPEGFYAVGPHQMNPYSHYYLSFDTGYPNAYDRAHGGSGSDVMVHGTCSSAGCFAMTDRQVAEIFALAREALRGGQSAFQFQSYPFRMSAQNMARYRSDPNIAFWRELKEGSDRFEATGEELDVSVVNGRYAFAPSKDPANELLAAARHAREQARVAAFIKEGSAAVRTTYSDGGQNPYFAALLRKGAHVGDVSRPEALAFAGVDEVLSPARGVCARKGGCPDAIGRGPEATKAAADQPRMDAPAADQPRIILAAARVAPMPQTEPITLAPAPFCYSLGRPAPPQSTIAGGMPVLPAVWFD</sequence>
<evidence type="ECO:0000313" key="9">
    <source>
        <dbReference type="EMBL" id="VFU09469.1"/>
    </source>
</evidence>
<protein>
    <recommendedName>
        <fullName evidence="8">L,D-TPase catalytic domain-containing protein</fullName>
    </recommendedName>
</protein>
<feature type="active site" description="Nucleophile" evidence="7">
    <location>
        <position position="170"/>
    </location>
</feature>
<keyword evidence="3" id="KW-0808">Transferase</keyword>
<feature type="domain" description="L,D-TPase catalytic" evidence="8">
    <location>
        <begin position="70"/>
        <end position="197"/>
    </location>
</feature>
<comment type="pathway">
    <text evidence="1 7">Cell wall biogenesis; peptidoglycan biosynthesis.</text>
</comment>
<dbReference type="GO" id="GO:0071555">
    <property type="term" value="P:cell wall organization"/>
    <property type="evidence" value="ECO:0007669"/>
    <property type="project" value="UniProtKB-UniRule"/>
</dbReference>
<keyword evidence="6 7" id="KW-0961">Cell wall biogenesis/degradation</keyword>
<dbReference type="CDD" id="cd16913">
    <property type="entry name" value="YkuD_like"/>
    <property type="match status" value="1"/>
</dbReference>
<accession>A0A4V6YUJ0</accession>
<dbReference type="Proteomes" id="UP000294360">
    <property type="component" value="Chromosome"/>
</dbReference>
<evidence type="ECO:0000259" key="8">
    <source>
        <dbReference type="PROSITE" id="PS52029"/>
    </source>
</evidence>
<dbReference type="GO" id="GO:0004180">
    <property type="term" value="F:carboxypeptidase activity"/>
    <property type="evidence" value="ECO:0007669"/>
    <property type="project" value="UniProtKB-ARBA"/>
</dbReference>
<reference evidence="9 10" key="1">
    <citation type="submission" date="2019-03" db="EMBL/GenBank/DDBJ databases">
        <authorList>
            <person name="Kox A.R. M."/>
        </authorList>
    </citation>
    <scope>NUCLEOTIDE SEQUENCE [LARGE SCALE GENOMIC DNA]</scope>
    <source>
        <strain evidence="9">MTUNDRAET4 annotated genome</strain>
    </source>
</reference>
<dbReference type="GO" id="GO:0008360">
    <property type="term" value="P:regulation of cell shape"/>
    <property type="evidence" value="ECO:0007669"/>
    <property type="project" value="UniProtKB-UniRule"/>
</dbReference>
<dbReference type="GO" id="GO:0009252">
    <property type="term" value="P:peptidoglycan biosynthetic process"/>
    <property type="evidence" value="ECO:0007669"/>
    <property type="project" value="UniProtKB-UniPathway"/>
</dbReference>
<dbReference type="KEGG" id="mtun:MTUNDRAET4_2582"/>
<dbReference type="InterPro" id="IPR038063">
    <property type="entry name" value="Transpep_catalytic_dom"/>
</dbReference>
<proteinExistence type="inferred from homology"/>
<keyword evidence="4 7" id="KW-0133">Cell shape</keyword>
<evidence type="ECO:0000256" key="2">
    <source>
        <dbReference type="ARBA" id="ARBA00005992"/>
    </source>
</evidence>
<dbReference type="AlphaFoldDB" id="A0A4V6YUJ0"/>
<dbReference type="PANTHER" id="PTHR36699:SF1">
    <property type="entry name" value="L,D-TRANSPEPTIDASE YAFK-RELATED"/>
    <property type="match status" value="1"/>
</dbReference>
<dbReference type="UniPathway" id="UPA00219"/>
<dbReference type="Pfam" id="PF03734">
    <property type="entry name" value="YkuD"/>
    <property type="match status" value="1"/>
</dbReference>
<dbReference type="GO" id="GO:0016740">
    <property type="term" value="F:transferase activity"/>
    <property type="evidence" value="ECO:0007669"/>
    <property type="project" value="UniProtKB-KW"/>
</dbReference>
<evidence type="ECO:0000256" key="5">
    <source>
        <dbReference type="ARBA" id="ARBA00022984"/>
    </source>
</evidence>
<evidence type="ECO:0000256" key="6">
    <source>
        <dbReference type="ARBA" id="ARBA00023316"/>
    </source>
</evidence>
<comment type="similarity">
    <text evidence="2">Belongs to the YkuD family.</text>
</comment>